<evidence type="ECO:0000313" key="2">
    <source>
        <dbReference type="EMBL" id="KAK3802802.1"/>
    </source>
</evidence>
<dbReference type="EMBL" id="JAWDGP010000216">
    <property type="protein sequence ID" value="KAK3802802.1"/>
    <property type="molecule type" value="Genomic_DNA"/>
</dbReference>
<dbReference type="Proteomes" id="UP001283361">
    <property type="component" value="Unassembled WGS sequence"/>
</dbReference>
<reference evidence="2" key="1">
    <citation type="journal article" date="2023" name="G3 (Bethesda)">
        <title>A reference genome for the long-term kleptoplast-retaining sea slug Elysia crispata morphotype clarki.</title>
        <authorList>
            <person name="Eastman K.E."/>
            <person name="Pendleton A.L."/>
            <person name="Shaikh M.A."/>
            <person name="Suttiyut T."/>
            <person name="Ogas R."/>
            <person name="Tomko P."/>
            <person name="Gavelis G."/>
            <person name="Widhalm J.R."/>
            <person name="Wisecaver J.H."/>
        </authorList>
    </citation>
    <scope>NUCLEOTIDE SEQUENCE</scope>
    <source>
        <strain evidence="2">ECLA1</strain>
    </source>
</reference>
<dbReference type="AlphaFoldDB" id="A0AAE1EDD4"/>
<evidence type="ECO:0000256" key="1">
    <source>
        <dbReference type="SAM" id="MobiDB-lite"/>
    </source>
</evidence>
<sequence length="93" mass="10241">MPLLWNVRPRQVSHESADIITYRANIIHFRLRHYKNPGRSHNSSAGLASTQALPESLKVSQSTPRLKSGSKAFGIGYDIAPAYTSTCNGMKGK</sequence>
<keyword evidence="3" id="KW-1185">Reference proteome</keyword>
<protein>
    <submittedName>
        <fullName evidence="2">Uncharacterized protein</fullName>
    </submittedName>
</protein>
<evidence type="ECO:0000313" key="3">
    <source>
        <dbReference type="Proteomes" id="UP001283361"/>
    </source>
</evidence>
<accession>A0AAE1EDD4</accession>
<organism evidence="2 3">
    <name type="scientific">Elysia crispata</name>
    <name type="common">lettuce slug</name>
    <dbReference type="NCBI Taxonomy" id="231223"/>
    <lineage>
        <taxon>Eukaryota</taxon>
        <taxon>Metazoa</taxon>
        <taxon>Spiralia</taxon>
        <taxon>Lophotrochozoa</taxon>
        <taxon>Mollusca</taxon>
        <taxon>Gastropoda</taxon>
        <taxon>Heterobranchia</taxon>
        <taxon>Euthyneura</taxon>
        <taxon>Panpulmonata</taxon>
        <taxon>Sacoglossa</taxon>
        <taxon>Placobranchoidea</taxon>
        <taxon>Plakobranchidae</taxon>
        <taxon>Elysia</taxon>
    </lineage>
</organism>
<feature type="region of interest" description="Disordered" evidence="1">
    <location>
        <begin position="38"/>
        <end position="66"/>
    </location>
</feature>
<gene>
    <name evidence="2" type="ORF">RRG08_012316</name>
</gene>
<proteinExistence type="predicted"/>
<name>A0AAE1EDD4_9GAST</name>
<comment type="caution">
    <text evidence="2">The sequence shown here is derived from an EMBL/GenBank/DDBJ whole genome shotgun (WGS) entry which is preliminary data.</text>
</comment>
<feature type="compositionally biased region" description="Polar residues" evidence="1">
    <location>
        <begin position="39"/>
        <end position="65"/>
    </location>
</feature>